<feature type="compositionally biased region" description="Gly residues" evidence="1">
    <location>
        <begin position="102"/>
        <end position="120"/>
    </location>
</feature>
<reference evidence="2 3" key="1">
    <citation type="submission" date="2017-03" db="EMBL/GenBank/DDBJ databases">
        <title>WGS assembly of Porphyra umbilicalis.</title>
        <authorList>
            <person name="Brawley S.H."/>
            <person name="Blouin N.A."/>
            <person name="Ficko-Blean E."/>
            <person name="Wheeler G.L."/>
            <person name="Lohr M."/>
            <person name="Goodson H.V."/>
            <person name="Jenkins J.W."/>
            <person name="Blaby-Haas C.E."/>
            <person name="Helliwell K.E."/>
            <person name="Chan C."/>
            <person name="Marriage T."/>
            <person name="Bhattacharya D."/>
            <person name="Klein A.S."/>
            <person name="Badis Y."/>
            <person name="Brodie J."/>
            <person name="Cao Y."/>
            <person name="Collen J."/>
            <person name="Dittami S.M."/>
            <person name="Gachon C.M."/>
            <person name="Green B.R."/>
            <person name="Karpowicz S."/>
            <person name="Kim J.W."/>
            <person name="Kudahl U."/>
            <person name="Lin S."/>
            <person name="Michel G."/>
            <person name="Mittag M."/>
            <person name="Olson B.J."/>
            <person name="Pangilinan J."/>
            <person name="Peng Y."/>
            <person name="Qiu H."/>
            <person name="Shu S."/>
            <person name="Singer J.T."/>
            <person name="Smith A.G."/>
            <person name="Sprecher B.N."/>
            <person name="Wagner V."/>
            <person name="Wang W."/>
            <person name="Wang Z.-Y."/>
            <person name="Yan J."/>
            <person name="Yarish C."/>
            <person name="Zoeuner-Riek S."/>
            <person name="Zhuang Y."/>
            <person name="Zou Y."/>
            <person name="Lindquist E.A."/>
            <person name="Grimwood J."/>
            <person name="Barry K."/>
            <person name="Rokhsar D.S."/>
            <person name="Schmutz J."/>
            <person name="Stiller J.W."/>
            <person name="Grossman A.R."/>
            <person name="Prochnik S.E."/>
        </authorList>
    </citation>
    <scope>NUCLEOTIDE SEQUENCE [LARGE SCALE GENOMIC DNA]</scope>
    <source>
        <strain evidence="2">4086291</strain>
    </source>
</reference>
<evidence type="ECO:0000313" key="3">
    <source>
        <dbReference type="Proteomes" id="UP000218209"/>
    </source>
</evidence>
<protein>
    <submittedName>
        <fullName evidence="2">Uncharacterized protein</fullName>
    </submittedName>
</protein>
<proteinExistence type="predicted"/>
<feature type="region of interest" description="Disordered" evidence="1">
    <location>
        <begin position="28"/>
        <end position="124"/>
    </location>
</feature>
<evidence type="ECO:0000313" key="2">
    <source>
        <dbReference type="EMBL" id="OSX75378.1"/>
    </source>
</evidence>
<dbReference type="AlphaFoldDB" id="A0A1X6P3G1"/>
<dbReference type="EMBL" id="KV918905">
    <property type="protein sequence ID" value="OSX75378.1"/>
    <property type="molecule type" value="Genomic_DNA"/>
</dbReference>
<organism evidence="2 3">
    <name type="scientific">Porphyra umbilicalis</name>
    <name type="common">Purple laver</name>
    <name type="synonym">Red alga</name>
    <dbReference type="NCBI Taxonomy" id="2786"/>
    <lineage>
        <taxon>Eukaryota</taxon>
        <taxon>Rhodophyta</taxon>
        <taxon>Bangiophyceae</taxon>
        <taxon>Bangiales</taxon>
        <taxon>Bangiaceae</taxon>
        <taxon>Porphyra</taxon>
    </lineage>
</organism>
<sequence length="165" mass="16686">MSADERLDGEDVDLVARHCGAGHPVQLPAALHDSVGSRFEDALRQPAPVGDTPERPPRRKRPRPTPSRPRPSRARRPPVVRDSSSEHSSEAGPMNLFNDHSGGMGGGNSGGGGGGEGGMGVVPAKGVGVTTTEGVAVVAMTAVAAKVSGVALAVTALERPPGAPP</sequence>
<accession>A0A1X6P3G1</accession>
<keyword evidence="3" id="KW-1185">Reference proteome</keyword>
<gene>
    <name evidence="2" type="ORF">BU14_0238s0001</name>
</gene>
<evidence type="ECO:0000256" key="1">
    <source>
        <dbReference type="SAM" id="MobiDB-lite"/>
    </source>
</evidence>
<dbReference type="Proteomes" id="UP000218209">
    <property type="component" value="Unassembled WGS sequence"/>
</dbReference>
<name>A0A1X6P3G1_PORUM</name>